<dbReference type="CDD" id="cd10917">
    <property type="entry name" value="CE4_NodB_like_6s_7s"/>
    <property type="match status" value="1"/>
</dbReference>
<sequence length="253" mass="28581">MMLLMSVAVAMGQGESEVSATMITPTKIPWTQLENEYEGVFYLSASREVRKVALTFDDIPASRVTPQILDVLKEKNVHSTFFAVGSRSLKHHKLLQRIHSEGHAVGNHSYNHPDFSKMTLAEFQGQIKRTERIIEKTIGFKPRLIRPPYGEVLPEQLEWARKAGYAVVNWDVDSQDWRQLSADEIFNNVTRSVRPGSVILLHAGGGAGQSLKGTVEALPRIIDWLRDNHYEPVKLTELLNIPEIFDNEKPSPN</sequence>
<gene>
    <name evidence="2" type="ORF">P0Y55_12415</name>
</gene>
<dbReference type="Gene3D" id="3.20.20.370">
    <property type="entry name" value="Glycoside hydrolase/deacetylase"/>
    <property type="match status" value="1"/>
</dbReference>
<dbReference type="InterPro" id="IPR011330">
    <property type="entry name" value="Glyco_hydro/deAcase_b/a-brl"/>
</dbReference>
<dbReference type="InterPro" id="IPR050248">
    <property type="entry name" value="Polysacc_deacetylase_ArnD"/>
</dbReference>
<reference evidence="2" key="1">
    <citation type="submission" date="2023-03" db="EMBL/GenBank/DDBJ databases">
        <title>Andean soil-derived lignocellulolytic bacterial consortium as a source of novel taxa and putative plastic-active enzymes.</title>
        <authorList>
            <person name="Diaz-Garcia L."/>
            <person name="Chuvochina M."/>
            <person name="Feuerriegel G."/>
            <person name="Bunk B."/>
            <person name="Sproer C."/>
            <person name="Streit W.R."/>
            <person name="Rodriguez L.M."/>
            <person name="Overmann J."/>
            <person name="Jimenez D.J."/>
        </authorList>
    </citation>
    <scope>NUCLEOTIDE SEQUENCE</scope>
    <source>
        <strain evidence="2">MAG 2441</strain>
    </source>
</reference>
<dbReference type="AlphaFoldDB" id="A0AA95EUD8"/>
<dbReference type="PANTHER" id="PTHR10587">
    <property type="entry name" value="GLYCOSYL TRANSFERASE-RELATED"/>
    <property type="match status" value="1"/>
</dbReference>
<name>A0AA95EUD8_9BACL</name>
<evidence type="ECO:0000259" key="1">
    <source>
        <dbReference type="PROSITE" id="PS51677"/>
    </source>
</evidence>
<protein>
    <submittedName>
        <fullName evidence="2">Polysaccharide deacetylase family protein</fullName>
    </submittedName>
</protein>
<dbReference type="SUPFAM" id="SSF88713">
    <property type="entry name" value="Glycoside hydrolase/deacetylase"/>
    <property type="match status" value="1"/>
</dbReference>
<dbReference type="GO" id="GO:0005975">
    <property type="term" value="P:carbohydrate metabolic process"/>
    <property type="evidence" value="ECO:0007669"/>
    <property type="project" value="InterPro"/>
</dbReference>
<proteinExistence type="predicted"/>
<dbReference type="Proteomes" id="UP001178662">
    <property type="component" value="Chromosome"/>
</dbReference>
<dbReference type="GO" id="GO:0016810">
    <property type="term" value="F:hydrolase activity, acting on carbon-nitrogen (but not peptide) bonds"/>
    <property type="evidence" value="ECO:0007669"/>
    <property type="project" value="InterPro"/>
</dbReference>
<dbReference type="EMBL" id="CP119317">
    <property type="protein sequence ID" value="WEK53384.1"/>
    <property type="molecule type" value="Genomic_DNA"/>
</dbReference>
<organism evidence="2 3">
    <name type="scientific">Candidatus Cohnella colombiensis</name>
    <dbReference type="NCBI Taxonomy" id="3121368"/>
    <lineage>
        <taxon>Bacteria</taxon>
        <taxon>Bacillati</taxon>
        <taxon>Bacillota</taxon>
        <taxon>Bacilli</taxon>
        <taxon>Bacillales</taxon>
        <taxon>Paenibacillaceae</taxon>
        <taxon>Cohnella</taxon>
    </lineage>
</organism>
<dbReference type="PROSITE" id="PS51677">
    <property type="entry name" value="NODB"/>
    <property type="match status" value="1"/>
</dbReference>
<accession>A0AA95EUD8</accession>
<evidence type="ECO:0000313" key="2">
    <source>
        <dbReference type="EMBL" id="WEK53384.1"/>
    </source>
</evidence>
<dbReference type="InterPro" id="IPR002509">
    <property type="entry name" value="NODB_dom"/>
</dbReference>
<dbReference type="Pfam" id="PF01522">
    <property type="entry name" value="Polysacc_deac_1"/>
    <property type="match status" value="1"/>
</dbReference>
<keyword evidence="3" id="KW-1185">Reference proteome</keyword>
<feature type="domain" description="NodB homology" evidence="1">
    <location>
        <begin position="50"/>
        <end position="233"/>
    </location>
</feature>
<evidence type="ECO:0000313" key="3">
    <source>
        <dbReference type="Proteomes" id="UP001178662"/>
    </source>
</evidence>